<dbReference type="HAMAP" id="MF_00127">
    <property type="entry name" value="His_tRNA_synth"/>
    <property type="match status" value="1"/>
</dbReference>
<accession>A0ABX1HK45</accession>
<dbReference type="InterPro" id="IPR004516">
    <property type="entry name" value="HisRS/HisZ"/>
</dbReference>
<dbReference type="InterPro" id="IPR006195">
    <property type="entry name" value="aa-tRNA-synth_II"/>
</dbReference>
<dbReference type="GO" id="GO:0004821">
    <property type="term" value="F:histidine-tRNA ligase activity"/>
    <property type="evidence" value="ECO:0007669"/>
    <property type="project" value="UniProtKB-EC"/>
</dbReference>
<keyword evidence="3 9" id="KW-0436">Ligase</keyword>
<evidence type="ECO:0000256" key="9">
    <source>
        <dbReference type="HAMAP-Rule" id="MF_00127"/>
    </source>
</evidence>
<dbReference type="Pfam" id="PF13393">
    <property type="entry name" value="tRNA-synt_His"/>
    <property type="match status" value="1"/>
</dbReference>
<evidence type="ECO:0000256" key="1">
    <source>
        <dbReference type="ARBA" id="ARBA00008226"/>
    </source>
</evidence>
<dbReference type="PANTHER" id="PTHR11476:SF7">
    <property type="entry name" value="HISTIDINE--TRNA LIGASE"/>
    <property type="match status" value="1"/>
</dbReference>
<dbReference type="SUPFAM" id="SSF52954">
    <property type="entry name" value="Class II aaRS ABD-related"/>
    <property type="match status" value="1"/>
</dbReference>
<keyword evidence="6 9" id="KW-0648">Protein biosynthesis</keyword>
<dbReference type="Proteomes" id="UP000717634">
    <property type="component" value="Unassembled WGS sequence"/>
</dbReference>
<dbReference type="Pfam" id="PF03129">
    <property type="entry name" value="HGTP_anticodon"/>
    <property type="match status" value="1"/>
</dbReference>
<comment type="catalytic activity">
    <reaction evidence="8 9">
        <text>tRNA(His) + L-histidine + ATP = L-histidyl-tRNA(His) + AMP + diphosphate + H(+)</text>
        <dbReference type="Rhea" id="RHEA:17313"/>
        <dbReference type="Rhea" id="RHEA-COMP:9665"/>
        <dbReference type="Rhea" id="RHEA-COMP:9689"/>
        <dbReference type="ChEBI" id="CHEBI:15378"/>
        <dbReference type="ChEBI" id="CHEBI:30616"/>
        <dbReference type="ChEBI" id="CHEBI:33019"/>
        <dbReference type="ChEBI" id="CHEBI:57595"/>
        <dbReference type="ChEBI" id="CHEBI:78442"/>
        <dbReference type="ChEBI" id="CHEBI:78527"/>
        <dbReference type="ChEBI" id="CHEBI:456215"/>
        <dbReference type="EC" id="6.1.1.21"/>
    </reaction>
</comment>
<gene>
    <name evidence="9" type="primary">hisS</name>
    <name evidence="11" type="ORF">HBN54_003238</name>
</gene>
<keyword evidence="5 9" id="KW-0067">ATP-binding</keyword>
<evidence type="ECO:0000313" key="12">
    <source>
        <dbReference type="Proteomes" id="UP000717634"/>
    </source>
</evidence>
<dbReference type="RefSeq" id="WP_168674225.1">
    <property type="nucleotide sequence ID" value="NZ_JAAVTK010000010.1"/>
</dbReference>
<dbReference type="Gene3D" id="3.40.50.800">
    <property type="entry name" value="Anticodon-binding domain"/>
    <property type="match status" value="1"/>
</dbReference>
<dbReference type="InterPro" id="IPR004154">
    <property type="entry name" value="Anticodon-bd"/>
</dbReference>
<dbReference type="CDD" id="cd00773">
    <property type="entry name" value="HisRS-like_core"/>
    <property type="match status" value="1"/>
</dbReference>
<keyword evidence="4 9" id="KW-0547">Nucleotide-binding</keyword>
<evidence type="ECO:0000256" key="6">
    <source>
        <dbReference type="ARBA" id="ARBA00022917"/>
    </source>
</evidence>
<keyword evidence="9" id="KW-0963">Cytoplasm</keyword>
<dbReference type="InterPro" id="IPR015807">
    <property type="entry name" value="His-tRNA-ligase"/>
</dbReference>
<dbReference type="InterPro" id="IPR041715">
    <property type="entry name" value="HisRS-like_core"/>
</dbReference>
<evidence type="ECO:0000313" key="11">
    <source>
        <dbReference type="EMBL" id="NKI90631.1"/>
    </source>
</evidence>
<dbReference type="InterPro" id="IPR045864">
    <property type="entry name" value="aa-tRNA-synth_II/BPL/LPL"/>
</dbReference>
<comment type="subunit">
    <text evidence="2 9">Homodimer.</text>
</comment>
<dbReference type="EC" id="6.1.1.21" evidence="9"/>
<comment type="caution">
    <text evidence="11">The sequence shown here is derived from an EMBL/GenBank/DDBJ whole genome shotgun (WGS) entry which is preliminary data.</text>
</comment>
<keyword evidence="7 9" id="KW-0030">Aminoacyl-tRNA synthetase</keyword>
<comment type="similarity">
    <text evidence="1 9">Belongs to the class-II aminoacyl-tRNA synthetase family.</text>
</comment>
<sequence length="472" mass="51682">MQKPSIPKGTRDFGPAQVARRRHIFNVIRRTFESFGFAPLETPTLENLSVLTGKYGDEGDQLLFKVLNSGDFAKDVTAEDLATGSKALLPKVAEKGLRYDLTVPFARYVAMNRGTLTFPFKRYQMQPVWRADRPQRGRYREFYQCDADVVGTDSLLCEAEIVLMIAQVLGGLGLHDFTIKINHRGVLRNIYQALGGEGRETDLFVAIDKLDKIGRDGVTKELLERGFSEPTIETLFALLTVEGTYEEKLQRLLAGFVTAGVEPDGARPNAADEDIAANYRGLTELAEVRDLLVASGFKQFDRLEFDPTLARGLSYYTGCIFEVKINNVQMGSVSGGGRYDNLTGSFGLPGVSGVGFSFGVDRLYDCLEALDLFTATAETPTRCLITHFDVASGRAALPLLAQLRATGIPSELYPDAKKLGVQFKYADAKGIPLVIIMGPEEIAAGVVKVKIMQSGEEKLLPLGEVVAALTVE</sequence>
<dbReference type="CDD" id="cd00859">
    <property type="entry name" value="HisRS_anticodon"/>
    <property type="match status" value="1"/>
</dbReference>
<evidence type="ECO:0000256" key="7">
    <source>
        <dbReference type="ARBA" id="ARBA00023146"/>
    </source>
</evidence>
<proteinExistence type="inferred from homology"/>
<evidence type="ECO:0000256" key="4">
    <source>
        <dbReference type="ARBA" id="ARBA00022741"/>
    </source>
</evidence>
<dbReference type="InterPro" id="IPR033656">
    <property type="entry name" value="HisRS_anticodon"/>
</dbReference>
<protein>
    <recommendedName>
        <fullName evidence="9">Histidine--tRNA ligase</fullName>
        <ecNumber evidence="9">6.1.1.21</ecNumber>
    </recommendedName>
    <alternativeName>
        <fullName evidence="9">Histidyl-tRNA synthetase</fullName>
        <shortName evidence="9">HisRS</shortName>
    </alternativeName>
</protein>
<evidence type="ECO:0000256" key="5">
    <source>
        <dbReference type="ARBA" id="ARBA00022840"/>
    </source>
</evidence>
<evidence type="ECO:0000256" key="3">
    <source>
        <dbReference type="ARBA" id="ARBA00022598"/>
    </source>
</evidence>
<organism evidence="11 12">
    <name type="scientific">Hymenobacter artigasi</name>
    <dbReference type="NCBI Taxonomy" id="2719616"/>
    <lineage>
        <taxon>Bacteria</taxon>
        <taxon>Pseudomonadati</taxon>
        <taxon>Bacteroidota</taxon>
        <taxon>Cytophagia</taxon>
        <taxon>Cytophagales</taxon>
        <taxon>Hymenobacteraceae</taxon>
        <taxon>Hymenobacter</taxon>
    </lineage>
</organism>
<dbReference type="InterPro" id="IPR036621">
    <property type="entry name" value="Anticodon-bd_dom_sf"/>
</dbReference>
<comment type="subcellular location">
    <subcellularLocation>
        <location evidence="9">Cytoplasm</location>
    </subcellularLocation>
</comment>
<evidence type="ECO:0000256" key="2">
    <source>
        <dbReference type="ARBA" id="ARBA00011738"/>
    </source>
</evidence>
<name>A0ABX1HK45_9BACT</name>
<dbReference type="PIRSF" id="PIRSF001549">
    <property type="entry name" value="His-tRNA_synth"/>
    <property type="match status" value="1"/>
</dbReference>
<evidence type="ECO:0000259" key="10">
    <source>
        <dbReference type="PROSITE" id="PS50862"/>
    </source>
</evidence>
<reference evidence="11 12" key="1">
    <citation type="submission" date="2020-03" db="EMBL/GenBank/DDBJ databases">
        <title>Genomic Encyclopedia of Type Strains, Phase IV (KMG-V): Genome sequencing to study the core and pangenomes of soil and plant-associated prokaryotes.</title>
        <authorList>
            <person name="Whitman W."/>
        </authorList>
    </citation>
    <scope>NUCLEOTIDE SEQUENCE [LARGE SCALE GENOMIC DNA]</scope>
    <source>
        <strain evidence="11 12">1B</strain>
    </source>
</reference>
<dbReference type="Gene3D" id="3.30.930.10">
    <property type="entry name" value="Bira Bifunctional Protein, Domain 2"/>
    <property type="match status" value="1"/>
</dbReference>
<evidence type="ECO:0000256" key="8">
    <source>
        <dbReference type="ARBA" id="ARBA00047639"/>
    </source>
</evidence>
<dbReference type="NCBIfam" id="TIGR00442">
    <property type="entry name" value="hisS"/>
    <property type="match status" value="1"/>
</dbReference>
<dbReference type="EMBL" id="JAAVTK010000010">
    <property type="protein sequence ID" value="NKI90631.1"/>
    <property type="molecule type" value="Genomic_DNA"/>
</dbReference>
<dbReference type="SUPFAM" id="SSF55681">
    <property type="entry name" value="Class II aaRS and biotin synthetases"/>
    <property type="match status" value="1"/>
</dbReference>
<dbReference type="PANTHER" id="PTHR11476">
    <property type="entry name" value="HISTIDYL-TRNA SYNTHETASE"/>
    <property type="match status" value="1"/>
</dbReference>
<feature type="domain" description="Aminoacyl-transfer RNA synthetases class-II family profile" evidence="10">
    <location>
        <begin position="1"/>
        <end position="398"/>
    </location>
</feature>
<dbReference type="PROSITE" id="PS50862">
    <property type="entry name" value="AA_TRNA_LIGASE_II"/>
    <property type="match status" value="1"/>
</dbReference>
<keyword evidence="12" id="KW-1185">Reference proteome</keyword>